<dbReference type="Pfam" id="PF03024">
    <property type="entry name" value="Folate_rec"/>
    <property type="match status" value="1"/>
</dbReference>
<evidence type="ECO:0000313" key="8">
    <source>
        <dbReference type="RefSeq" id="XP_008468079.1"/>
    </source>
</evidence>
<evidence type="ECO:0000256" key="1">
    <source>
        <dbReference type="ARBA" id="ARBA00007932"/>
    </source>
</evidence>
<evidence type="ECO:0000256" key="3">
    <source>
        <dbReference type="ARBA" id="ARBA00023157"/>
    </source>
</evidence>
<dbReference type="GeneID" id="103505516"/>
<accession>A0A1S4E7H0</accession>
<feature type="chain" id="PRO_5010480979" evidence="5">
    <location>
        <begin position="18"/>
        <end position="278"/>
    </location>
</feature>
<gene>
    <name evidence="8 9 10" type="primary">LOC103505516</name>
</gene>
<dbReference type="PaxDb" id="121845-A0A1S4E7H0"/>
<dbReference type="RefSeq" id="XP_017297954.1">
    <property type="nucleotide sequence ID" value="XM_017442465.2"/>
</dbReference>
<keyword evidence="4" id="KW-0812">Transmembrane</keyword>
<keyword evidence="3" id="KW-1015">Disulfide bond</keyword>
<dbReference type="GO" id="GO:0038023">
    <property type="term" value="F:signaling receptor activity"/>
    <property type="evidence" value="ECO:0007669"/>
    <property type="project" value="TreeGrafter"/>
</dbReference>
<dbReference type="PANTHER" id="PTHR10517">
    <property type="entry name" value="FOLATE RECEPTOR"/>
    <property type="match status" value="1"/>
</dbReference>
<name>A0A1S4E7H0_DIACI</name>
<evidence type="ECO:0000259" key="6">
    <source>
        <dbReference type="Pfam" id="PF03024"/>
    </source>
</evidence>
<dbReference type="OMA" id="ECLNISM"/>
<keyword evidence="4" id="KW-0472">Membrane</keyword>
<feature type="domain" description="Folate receptor-like" evidence="6">
    <location>
        <begin position="31"/>
        <end position="202"/>
    </location>
</feature>
<dbReference type="InterPro" id="IPR004269">
    <property type="entry name" value="Folate_rcpt"/>
</dbReference>
<reference evidence="8 9" key="1">
    <citation type="submission" date="2025-04" db="UniProtKB">
        <authorList>
            <consortium name="RefSeq"/>
        </authorList>
    </citation>
    <scope>IDENTIFICATION</scope>
</reference>
<protein>
    <submittedName>
        <fullName evidence="8 9">Folate receptor gamma-like isoform X1</fullName>
    </submittedName>
    <submittedName>
        <fullName evidence="10">Folate receptor gamma-like isoform X2</fullName>
    </submittedName>
</protein>
<sequence length="278" mass="32320">MLAFLLLQSFISVPVLSYVAIEYLKITEKWCLDGKFHKSLPGPEDELHSQCTPWKSFSCCTHNISKTLHYGNLYNFDLNHCAHIKPMSMGCKRHFIQDSCFYECEPNVRPWAVRVNMTDRKERFYKVPLCQSDCEAWYRACENDYTCAKNWVTDFKWGPGGNKCSNSKCITFREMFQNSSKKFCEGIWDDAWEETDDTKPCMRIWFNGTFGNPNDEVAQIKLAEMGIGDTAMFFEPPEEESSRFPWLTLSFCVLLLASAGGYYAYSRRDFNIFSLKCL</sequence>
<dbReference type="RefSeq" id="XP_008468079.1">
    <property type="nucleotide sequence ID" value="XM_008469857.3"/>
</dbReference>
<evidence type="ECO:0000256" key="5">
    <source>
        <dbReference type="SAM" id="SignalP"/>
    </source>
</evidence>
<dbReference type="PANTHER" id="PTHR10517:SF14">
    <property type="entry name" value="FOLATE RECEPTOR 1-RELATED"/>
    <property type="match status" value="1"/>
</dbReference>
<dbReference type="STRING" id="121845.A0A1S4E7H0"/>
<keyword evidence="7" id="KW-1185">Reference proteome</keyword>
<keyword evidence="2 5" id="KW-0732">Signal</keyword>
<feature type="transmembrane region" description="Helical" evidence="4">
    <location>
        <begin position="244"/>
        <end position="265"/>
    </location>
</feature>
<evidence type="ECO:0000313" key="10">
    <source>
        <dbReference type="RefSeq" id="XP_017297954.1"/>
    </source>
</evidence>
<comment type="similarity">
    <text evidence="1">Belongs to the folate receptor family.</text>
</comment>
<dbReference type="InterPro" id="IPR018143">
    <property type="entry name" value="Folate_rcpt-like"/>
</dbReference>
<keyword evidence="4" id="KW-1133">Transmembrane helix</keyword>
<proteinExistence type="inferred from homology"/>
<feature type="signal peptide" evidence="5">
    <location>
        <begin position="1"/>
        <end position="17"/>
    </location>
</feature>
<dbReference type="RefSeq" id="XP_017297953.1">
    <property type="nucleotide sequence ID" value="XM_017442464.2"/>
</dbReference>
<dbReference type="AlphaFoldDB" id="A0A1S4E7H0"/>
<dbReference type="GO" id="GO:0009897">
    <property type="term" value="C:external side of plasma membrane"/>
    <property type="evidence" value="ECO:0007669"/>
    <property type="project" value="TreeGrafter"/>
</dbReference>
<evidence type="ECO:0000256" key="2">
    <source>
        <dbReference type="ARBA" id="ARBA00022729"/>
    </source>
</evidence>
<evidence type="ECO:0000313" key="9">
    <source>
        <dbReference type="RefSeq" id="XP_017297953.1"/>
    </source>
</evidence>
<organism evidence="7 10">
    <name type="scientific">Diaphorina citri</name>
    <name type="common">Asian citrus psyllid</name>
    <dbReference type="NCBI Taxonomy" id="121845"/>
    <lineage>
        <taxon>Eukaryota</taxon>
        <taxon>Metazoa</taxon>
        <taxon>Ecdysozoa</taxon>
        <taxon>Arthropoda</taxon>
        <taxon>Hexapoda</taxon>
        <taxon>Insecta</taxon>
        <taxon>Pterygota</taxon>
        <taxon>Neoptera</taxon>
        <taxon>Paraneoptera</taxon>
        <taxon>Hemiptera</taxon>
        <taxon>Sternorrhyncha</taxon>
        <taxon>Psylloidea</taxon>
        <taxon>Psyllidae</taxon>
        <taxon>Diaphorininae</taxon>
        <taxon>Diaphorina</taxon>
    </lineage>
</organism>
<evidence type="ECO:0000256" key="4">
    <source>
        <dbReference type="SAM" id="Phobius"/>
    </source>
</evidence>
<dbReference type="KEGG" id="dci:103505516"/>
<evidence type="ECO:0000313" key="7">
    <source>
        <dbReference type="Proteomes" id="UP000079169"/>
    </source>
</evidence>
<dbReference type="Proteomes" id="UP000079169">
    <property type="component" value="Unplaced"/>
</dbReference>